<evidence type="ECO:0000313" key="3">
    <source>
        <dbReference type="Proteomes" id="UP000659124"/>
    </source>
</evidence>
<evidence type="ECO:0000256" key="1">
    <source>
        <dbReference type="SAM" id="SignalP"/>
    </source>
</evidence>
<feature type="chain" id="PRO_5046304435" description="DUF4843 domain-containing protein" evidence="1">
    <location>
        <begin position="21"/>
        <end position="259"/>
    </location>
</feature>
<dbReference type="Proteomes" id="UP000659124">
    <property type="component" value="Unassembled WGS sequence"/>
</dbReference>
<organism evidence="2 3">
    <name type="scientific">Chitinophaga qingshengii</name>
    <dbReference type="NCBI Taxonomy" id="1569794"/>
    <lineage>
        <taxon>Bacteria</taxon>
        <taxon>Pseudomonadati</taxon>
        <taxon>Bacteroidota</taxon>
        <taxon>Chitinophagia</taxon>
        <taxon>Chitinophagales</taxon>
        <taxon>Chitinophagaceae</taxon>
        <taxon>Chitinophaga</taxon>
    </lineage>
</organism>
<keyword evidence="1" id="KW-0732">Signal</keyword>
<feature type="signal peptide" evidence="1">
    <location>
        <begin position="1"/>
        <end position="20"/>
    </location>
</feature>
<evidence type="ECO:0008006" key="4">
    <source>
        <dbReference type="Google" id="ProtNLM"/>
    </source>
</evidence>
<protein>
    <recommendedName>
        <fullName evidence="4">DUF4843 domain-containing protein</fullName>
    </recommendedName>
</protein>
<sequence>MKRLKKAAQLLFLLSTALVACNKEELHVRKAMHVVINGYNGSENALRVTIDTTVYAGDKVFKPTEKFEFSVAYAYTENQQQKTVVITDTVTKQVILRKPLPSGETKAAISFLYLNGKVQEVQPPAADVATNKLGFYIHYTDNDTPLDIFLFRTDSNGKEYRTYLAKNVKPGNWLYTDYLAGADFNTKTNVDDAASLCFTRTGTTDQWAFEDNEGKSRIAVSGMQLPLAGEKGLVQQYVVTPGPFMLDYARMYFHPDRVR</sequence>
<reference evidence="2 3" key="1">
    <citation type="submission" date="2020-09" db="EMBL/GenBank/DDBJ databases">
        <title>Genome sequences of type strains of Chitinophaga qingshengii and Chitinophaga varians.</title>
        <authorList>
            <person name="Kittiwongwattana C."/>
        </authorList>
    </citation>
    <scope>NUCLEOTIDE SEQUENCE [LARGE SCALE GENOMIC DNA]</scope>
    <source>
        <strain evidence="2 3">JCM 30026</strain>
    </source>
</reference>
<gene>
    <name evidence="2" type="ORF">ICL07_07840</name>
</gene>
<keyword evidence="3" id="KW-1185">Reference proteome</keyword>
<comment type="caution">
    <text evidence="2">The sequence shown here is derived from an EMBL/GenBank/DDBJ whole genome shotgun (WGS) entry which is preliminary data.</text>
</comment>
<proteinExistence type="predicted"/>
<dbReference type="RefSeq" id="WP_188087366.1">
    <property type="nucleotide sequence ID" value="NZ_JACVFC010000001.1"/>
</dbReference>
<dbReference type="PROSITE" id="PS51257">
    <property type="entry name" value="PROKAR_LIPOPROTEIN"/>
    <property type="match status" value="1"/>
</dbReference>
<accession>A0ABR7TJW3</accession>
<name>A0ABR7TJW3_9BACT</name>
<evidence type="ECO:0000313" key="2">
    <source>
        <dbReference type="EMBL" id="MBC9930285.1"/>
    </source>
</evidence>
<dbReference type="EMBL" id="JACVFC010000001">
    <property type="protein sequence ID" value="MBC9930285.1"/>
    <property type="molecule type" value="Genomic_DNA"/>
</dbReference>